<dbReference type="HOGENOM" id="CLU_025763_0_0_6"/>
<dbReference type="CDD" id="cd01075">
    <property type="entry name" value="NAD_bind_Leu_Phe_Val_DH"/>
    <property type="match status" value="1"/>
</dbReference>
<dbReference type="SUPFAM" id="SSF53223">
    <property type="entry name" value="Aminoacid dehydrogenase-like, N-terminal domain"/>
    <property type="match status" value="1"/>
</dbReference>
<evidence type="ECO:0000256" key="6">
    <source>
        <dbReference type="PIRSR" id="PIRSR000188-2"/>
    </source>
</evidence>
<dbReference type="OrthoDB" id="9803297at2"/>
<dbReference type="EMBL" id="CP001798">
    <property type="protein sequence ID" value="ADE14376.1"/>
    <property type="molecule type" value="Genomic_DNA"/>
</dbReference>
<dbReference type="InterPro" id="IPR016211">
    <property type="entry name" value="Glu/Phe/Leu/Val/Trp_DH_bac/arc"/>
</dbReference>
<organism evidence="9 10">
    <name type="scientific">Nitrosococcus halophilus (strain Nc4)</name>
    <dbReference type="NCBI Taxonomy" id="472759"/>
    <lineage>
        <taxon>Bacteria</taxon>
        <taxon>Pseudomonadati</taxon>
        <taxon>Pseudomonadota</taxon>
        <taxon>Gammaproteobacteria</taxon>
        <taxon>Chromatiales</taxon>
        <taxon>Chromatiaceae</taxon>
        <taxon>Nitrosococcus</taxon>
    </lineage>
</organism>
<protein>
    <submittedName>
        <fullName evidence="9">Glu/Leu/Phe/Val dehydrogenase dimerization region</fullName>
    </submittedName>
</protein>
<dbReference type="AlphaFoldDB" id="D5BZT1"/>
<dbReference type="GO" id="GO:0006520">
    <property type="term" value="P:amino acid metabolic process"/>
    <property type="evidence" value="ECO:0007669"/>
    <property type="project" value="InterPro"/>
</dbReference>
<keyword evidence="3 7" id="KW-0560">Oxidoreductase</keyword>
<proteinExistence type="inferred from homology"/>
<dbReference type="PANTHER" id="PTHR42722:SF1">
    <property type="entry name" value="VALINE DEHYDROGENASE"/>
    <property type="match status" value="1"/>
</dbReference>
<name>D5BZT1_NITHN</name>
<dbReference type="SUPFAM" id="SSF51735">
    <property type="entry name" value="NAD(P)-binding Rossmann-fold domains"/>
    <property type="match status" value="1"/>
</dbReference>
<dbReference type="InterPro" id="IPR036291">
    <property type="entry name" value="NAD(P)-bd_dom_sf"/>
</dbReference>
<dbReference type="STRING" id="472759.Nhal_1214"/>
<keyword evidence="4 6" id="KW-0520">NAD</keyword>
<dbReference type="SMART" id="SM00839">
    <property type="entry name" value="ELFV_dehydrog"/>
    <property type="match status" value="1"/>
</dbReference>
<dbReference type="KEGG" id="nhl:Nhal_1214"/>
<feature type="domain" description="Glutamate/phenylalanine/leucine/valine/L-tryptophan dehydrogenase C-terminal" evidence="8">
    <location>
        <begin position="164"/>
        <end position="364"/>
    </location>
</feature>
<dbReference type="Gene3D" id="3.40.50.720">
    <property type="entry name" value="NAD(P)-binding Rossmann-like Domain"/>
    <property type="match status" value="1"/>
</dbReference>
<dbReference type="RefSeq" id="WP_013032267.1">
    <property type="nucleotide sequence ID" value="NC_013960.1"/>
</dbReference>
<dbReference type="Pfam" id="PF00208">
    <property type="entry name" value="ELFV_dehydrog"/>
    <property type="match status" value="2"/>
</dbReference>
<evidence type="ECO:0000313" key="10">
    <source>
        <dbReference type="Proteomes" id="UP000001844"/>
    </source>
</evidence>
<dbReference type="InterPro" id="IPR006096">
    <property type="entry name" value="Glu/Leu/Phe/Val/Trp_DH_C"/>
</dbReference>
<dbReference type="PIRSF" id="PIRSF000188">
    <property type="entry name" value="Phe_leu_dh"/>
    <property type="match status" value="1"/>
</dbReference>
<evidence type="ECO:0000256" key="7">
    <source>
        <dbReference type="RuleBase" id="RU004417"/>
    </source>
</evidence>
<dbReference type="PRINTS" id="PR00082">
    <property type="entry name" value="GLFDHDRGNASE"/>
</dbReference>
<reference evidence="10" key="1">
    <citation type="submission" date="2010-04" db="EMBL/GenBank/DDBJ databases">
        <title>Complete genome sequence of Nitrosococcus halophilus Nc4, a salt-adapted, aerobic obligate ammonia-oxidizing sulfur purple bacterium.</title>
        <authorList>
            <consortium name="US DOE Joint Genome Institute"/>
            <person name="Campbell M.A."/>
            <person name="Malfatti S.A."/>
            <person name="Chain P.S.G."/>
            <person name="Heidelberg J.F."/>
            <person name="Ward B.B."/>
            <person name="Klotz M.G."/>
        </authorList>
    </citation>
    <scope>NUCLEOTIDE SEQUENCE [LARGE SCALE GENOMIC DNA]</scope>
    <source>
        <strain evidence="10">Nc4</strain>
    </source>
</reference>
<evidence type="ECO:0000256" key="4">
    <source>
        <dbReference type="ARBA" id="ARBA00023027"/>
    </source>
</evidence>
<dbReference type="PANTHER" id="PTHR42722">
    <property type="entry name" value="LEUCINE DEHYDROGENASE"/>
    <property type="match status" value="1"/>
</dbReference>
<dbReference type="InterPro" id="IPR006097">
    <property type="entry name" value="Glu/Leu/Phe/Val/Trp_DH_dimer"/>
</dbReference>
<feature type="binding site" evidence="6">
    <location>
        <begin position="200"/>
        <end position="205"/>
    </location>
    <ligand>
        <name>NAD(+)</name>
        <dbReference type="ChEBI" id="CHEBI:57540"/>
    </ligand>
</feature>
<comment type="function">
    <text evidence="1">Catalyzes the reversible oxidative deamination of glutamate to alpha-ketoglutarate and ammonia.</text>
</comment>
<keyword evidence="6" id="KW-0547">Nucleotide-binding</keyword>
<evidence type="ECO:0000256" key="1">
    <source>
        <dbReference type="ARBA" id="ARBA00003868"/>
    </source>
</evidence>
<accession>D5BZT1</accession>
<dbReference type="eggNOG" id="COG0334">
    <property type="taxonomic scope" value="Bacteria"/>
</dbReference>
<evidence type="ECO:0000256" key="2">
    <source>
        <dbReference type="ARBA" id="ARBA00006382"/>
    </source>
</evidence>
<dbReference type="GO" id="GO:0016639">
    <property type="term" value="F:oxidoreductase activity, acting on the CH-NH2 group of donors, NAD or NADP as acceptor"/>
    <property type="evidence" value="ECO:0007669"/>
    <property type="project" value="InterPro"/>
</dbReference>
<comment type="similarity">
    <text evidence="2 7">Belongs to the Glu/Leu/Phe/Val dehydrogenases family.</text>
</comment>
<keyword evidence="10" id="KW-1185">Reference proteome</keyword>
<evidence type="ECO:0000256" key="5">
    <source>
        <dbReference type="PIRSR" id="PIRSR000188-1"/>
    </source>
</evidence>
<feature type="active site" description="Proton donor/acceptor" evidence="5">
    <location>
        <position position="100"/>
    </location>
</feature>
<dbReference type="Gene3D" id="3.40.50.10860">
    <property type="entry name" value="Leucine Dehydrogenase, chain A, domain 1"/>
    <property type="match status" value="1"/>
</dbReference>
<dbReference type="InterPro" id="IPR006095">
    <property type="entry name" value="Glu/Leu/Phe/Val/Trp_DH"/>
</dbReference>
<sequence>MATPHVLQTSPSAHPIPEDKFDLFQYAQMLRFGDVHFHLDPATQLQAIVAIHNTRLGPAFGGCRCVPYASTHDAIQDAMRLAQGMSYKNALARLPYGGGKAVLIRPPEIQDREAYFEAFGQFVENLGGRYITAVDSGTAVADMDYAARRTLHVLCTSRHRGGSGDPSPHTALGVRLGIQAAVTHKLKRSDLEGLQVAIQGAGHVGYYLAKELHALGARLSVCDINEKTVQRCGDEFNARIVPPEAIYDLPCQVFAPCALGGVINDHTLPRLQASIIAGAANNQLLQSRHGKILQEQGILYAPDYVINAGGAIRAVIEEETELKAKIENIYPTLMEIFQRAGDSHQATNEIADHMAEEILYGPPGEPTILIE</sequence>
<evidence type="ECO:0000259" key="8">
    <source>
        <dbReference type="SMART" id="SM00839"/>
    </source>
</evidence>
<dbReference type="Proteomes" id="UP000001844">
    <property type="component" value="Chromosome"/>
</dbReference>
<dbReference type="InterPro" id="IPR046346">
    <property type="entry name" value="Aminoacid_DH-like_N_sf"/>
</dbReference>
<evidence type="ECO:0000313" key="9">
    <source>
        <dbReference type="EMBL" id="ADE14376.1"/>
    </source>
</evidence>
<dbReference type="GO" id="GO:0000166">
    <property type="term" value="F:nucleotide binding"/>
    <property type="evidence" value="ECO:0007669"/>
    <property type="project" value="UniProtKB-KW"/>
</dbReference>
<dbReference type="Pfam" id="PF02812">
    <property type="entry name" value="ELFV_dehydrog_N"/>
    <property type="match status" value="1"/>
</dbReference>
<gene>
    <name evidence="9" type="ordered locus">Nhal_1214</name>
</gene>
<evidence type="ECO:0000256" key="3">
    <source>
        <dbReference type="ARBA" id="ARBA00023002"/>
    </source>
</evidence>